<evidence type="ECO:0000313" key="1">
    <source>
        <dbReference type="EMBL" id="ETK73977.1"/>
    </source>
</evidence>
<feature type="non-terminal residue" evidence="1">
    <location>
        <position position="34"/>
    </location>
</feature>
<sequence>MTGRILTPLKGWDLEKILPSLHGPARALYNAITS</sequence>
<name>W2FTA1_PHYNI</name>
<dbReference type="EMBL" id="KI689153">
    <property type="protein sequence ID" value="ETK73977.1"/>
    <property type="molecule type" value="Genomic_DNA"/>
</dbReference>
<proteinExistence type="predicted"/>
<dbReference type="Proteomes" id="UP000053236">
    <property type="component" value="Unassembled WGS sequence"/>
</dbReference>
<protein>
    <submittedName>
        <fullName evidence="1">Uncharacterized protein</fullName>
    </submittedName>
</protein>
<organism evidence="1">
    <name type="scientific">Phytophthora nicotianae</name>
    <name type="common">Potato buckeye rot agent</name>
    <name type="synonym">Phytophthora parasitica</name>
    <dbReference type="NCBI Taxonomy" id="4792"/>
    <lineage>
        <taxon>Eukaryota</taxon>
        <taxon>Sar</taxon>
        <taxon>Stramenopiles</taxon>
        <taxon>Oomycota</taxon>
        <taxon>Peronosporomycetes</taxon>
        <taxon>Peronosporales</taxon>
        <taxon>Peronosporaceae</taxon>
        <taxon>Phytophthora</taxon>
    </lineage>
</organism>
<accession>W2FTA1</accession>
<dbReference type="AlphaFoldDB" id="W2FTA1"/>
<reference evidence="1" key="1">
    <citation type="submission" date="2013-11" db="EMBL/GenBank/DDBJ databases">
        <title>The Genome Sequence of Phytophthora parasitica CJ02B3.</title>
        <authorList>
            <consortium name="The Broad Institute Genomics Platform"/>
            <person name="Russ C."/>
            <person name="Tyler B."/>
            <person name="Panabieres F."/>
            <person name="Shan W."/>
            <person name="Tripathy S."/>
            <person name="Grunwald N."/>
            <person name="Machado M."/>
            <person name="Johnson C.S."/>
            <person name="Arredondo F."/>
            <person name="Hong C."/>
            <person name="Coffey M."/>
            <person name="Young S.K."/>
            <person name="Zeng Q."/>
            <person name="Gargeya S."/>
            <person name="Fitzgerald M."/>
            <person name="Abouelleil A."/>
            <person name="Alvarado L."/>
            <person name="Chapman S.B."/>
            <person name="Gainer-Dewar J."/>
            <person name="Goldberg J."/>
            <person name="Griggs A."/>
            <person name="Gujja S."/>
            <person name="Hansen M."/>
            <person name="Howarth C."/>
            <person name="Imamovic A."/>
            <person name="Ireland A."/>
            <person name="Larimer J."/>
            <person name="McCowan C."/>
            <person name="Murphy C."/>
            <person name="Pearson M."/>
            <person name="Poon T.W."/>
            <person name="Priest M."/>
            <person name="Roberts A."/>
            <person name="Saif S."/>
            <person name="Shea T."/>
            <person name="Sykes S."/>
            <person name="Wortman J."/>
            <person name="Nusbaum C."/>
            <person name="Birren B."/>
        </authorList>
    </citation>
    <scope>NUCLEOTIDE SEQUENCE [LARGE SCALE GENOMIC DNA]</scope>
    <source>
        <strain evidence="1">CJ02B3</strain>
    </source>
</reference>
<gene>
    <name evidence="1" type="ORF">L915_19146</name>
</gene>